<evidence type="ECO:0000256" key="16">
    <source>
        <dbReference type="ARBA" id="ARBA00023172"/>
    </source>
</evidence>
<keyword evidence="8" id="KW-0255">Endonuclease</keyword>
<reference evidence="22 23" key="1">
    <citation type="submission" date="2024-09" db="EMBL/GenBank/DDBJ databases">
        <title>Chromosome-scale assembly of Riccia sorocarpa.</title>
        <authorList>
            <person name="Paukszto L."/>
        </authorList>
    </citation>
    <scope>NUCLEOTIDE SEQUENCE [LARGE SCALE GENOMIC DNA]</scope>
    <source>
        <strain evidence="22">LP-2024</strain>
        <tissue evidence="22">Aerial parts of the thallus</tissue>
    </source>
</reference>
<dbReference type="Proteomes" id="UP001633002">
    <property type="component" value="Unassembled WGS sequence"/>
</dbReference>
<keyword evidence="14" id="KW-0239">DNA-directed DNA polymerase</keyword>
<dbReference type="SUPFAM" id="SSF53098">
    <property type="entry name" value="Ribonuclease H-like"/>
    <property type="match status" value="1"/>
</dbReference>
<dbReference type="InterPro" id="IPR001878">
    <property type="entry name" value="Znf_CCHC"/>
</dbReference>
<evidence type="ECO:0000256" key="13">
    <source>
        <dbReference type="ARBA" id="ARBA00022918"/>
    </source>
</evidence>
<evidence type="ECO:0000256" key="6">
    <source>
        <dbReference type="ARBA" id="ARBA00022741"/>
    </source>
</evidence>
<dbReference type="SUPFAM" id="SSF57756">
    <property type="entry name" value="Retrovirus zinc finger-like domains"/>
    <property type="match status" value="1"/>
</dbReference>
<dbReference type="Pfam" id="PF14223">
    <property type="entry name" value="Retrotran_gag_2"/>
    <property type="match status" value="1"/>
</dbReference>
<dbReference type="GO" id="GO:0006310">
    <property type="term" value="P:DNA recombination"/>
    <property type="evidence" value="ECO:0007669"/>
    <property type="project" value="UniProtKB-KW"/>
</dbReference>
<feature type="region of interest" description="Disordered" evidence="19">
    <location>
        <begin position="688"/>
        <end position="716"/>
    </location>
</feature>
<dbReference type="GO" id="GO:0006508">
    <property type="term" value="P:proteolysis"/>
    <property type="evidence" value="ECO:0007669"/>
    <property type="project" value="UniProtKB-KW"/>
</dbReference>
<dbReference type="GO" id="GO:0015074">
    <property type="term" value="P:DNA integration"/>
    <property type="evidence" value="ECO:0007669"/>
    <property type="project" value="UniProtKB-KW"/>
</dbReference>
<organism evidence="22 23">
    <name type="scientific">Riccia sorocarpa</name>
    <dbReference type="NCBI Taxonomy" id="122646"/>
    <lineage>
        <taxon>Eukaryota</taxon>
        <taxon>Viridiplantae</taxon>
        <taxon>Streptophyta</taxon>
        <taxon>Embryophyta</taxon>
        <taxon>Marchantiophyta</taxon>
        <taxon>Marchantiopsida</taxon>
        <taxon>Marchantiidae</taxon>
        <taxon>Marchantiales</taxon>
        <taxon>Ricciaceae</taxon>
        <taxon>Riccia</taxon>
    </lineage>
</organism>
<keyword evidence="7" id="KW-0064">Aspartyl protease</keyword>
<evidence type="ECO:0000313" key="23">
    <source>
        <dbReference type="Proteomes" id="UP001633002"/>
    </source>
</evidence>
<dbReference type="EMBL" id="JBJQOH010000005">
    <property type="protein sequence ID" value="KAL3686396.1"/>
    <property type="molecule type" value="Genomic_DNA"/>
</dbReference>
<dbReference type="AlphaFoldDB" id="A0ABD3H8G2"/>
<dbReference type="InterPro" id="IPR025724">
    <property type="entry name" value="GAG-pre-integrase_dom"/>
</dbReference>
<dbReference type="InterPro" id="IPR054722">
    <property type="entry name" value="PolX-like_BBD"/>
</dbReference>
<evidence type="ECO:0000313" key="22">
    <source>
        <dbReference type="EMBL" id="KAL3686396.1"/>
    </source>
</evidence>
<evidence type="ECO:0000256" key="8">
    <source>
        <dbReference type="ARBA" id="ARBA00022759"/>
    </source>
</evidence>
<keyword evidence="9" id="KW-0378">Hydrolase</keyword>
<proteinExistence type="predicted"/>
<evidence type="ECO:0000256" key="14">
    <source>
        <dbReference type="ARBA" id="ARBA00022932"/>
    </source>
</evidence>
<comment type="caution">
    <text evidence="22">The sequence shown here is derived from an EMBL/GenBank/DDBJ whole genome shotgun (WGS) entry which is preliminary data.</text>
</comment>
<dbReference type="CDD" id="cd09272">
    <property type="entry name" value="RNase_HI_RT_Ty1"/>
    <property type="match status" value="1"/>
</dbReference>
<dbReference type="GO" id="GO:0003887">
    <property type="term" value="F:DNA-directed DNA polymerase activity"/>
    <property type="evidence" value="ECO:0007669"/>
    <property type="project" value="UniProtKB-KW"/>
</dbReference>
<dbReference type="Pfam" id="PF13976">
    <property type="entry name" value="gag_pre-integrs"/>
    <property type="match status" value="1"/>
</dbReference>
<dbReference type="InterPro" id="IPR001584">
    <property type="entry name" value="Integrase_cat-core"/>
</dbReference>
<keyword evidence="2" id="KW-1188">Viral release from host cell</keyword>
<keyword evidence="15" id="KW-0917">Virion maturation</keyword>
<keyword evidence="14" id="KW-0548">Nucleotidyltransferase</keyword>
<evidence type="ECO:0000256" key="17">
    <source>
        <dbReference type="ARBA" id="ARBA00023268"/>
    </source>
</evidence>
<dbReference type="InterPro" id="IPR013103">
    <property type="entry name" value="RVT_2"/>
</dbReference>
<dbReference type="InterPro" id="IPR057670">
    <property type="entry name" value="SH3_retrovirus"/>
</dbReference>
<dbReference type="InterPro" id="IPR012337">
    <property type="entry name" value="RNaseH-like_sf"/>
</dbReference>
<evidence type="ECO:0000256" key="10">
    <source>
        <dbReference type="ARBA" id="ARBA00022840"/>
    </source>
</evidence>
<dbReference type="GO" id="GO:0005524">
    <property type="term" value="F:ATP binding"/>
    <property type="evidence" value="ECO:0007669"/>
    <property type="project" value="UniProtKB-KW"/>
</dbReference>
<dbReference type="GO" id="GO:0003964">
    <property type="term" value="F:RNA-directed DNA polymerase activity"/>
    <property type="evidence" value="ECO:0007669"/>
    <property type="project" value="UniProtKB-KW"/>
</dbReference>
<keyword evidence="6" id="KW-0547">Nucleotide-binding</keyword>
<evidence type="ECO:0000256" key="3">
    <source>
        <dbReference type="ARBA" id="ARBA00022670"/>
    </source>
</evidence>
<keyword evidence="16" id="KW-0233">DNA recombination</keyword>
<gene>
    <name evidence="22" type="ORF">R1sor_008970</name>
</gene>
<comment type="function">
    <text evidence="1">The aspartyl protease (PR) mediates the proteolytic cleavages of the Gag and Gag-Pol polyproteins after assembly of the VLP.</text>
</comment>
<feature type="domain" description="Integrase catalytic" evidence="21">
    <location>
        <begin position="398"/>
        <end position="574"/>
    </location>
</feature>
<dbReference type="PANTHER" id="PTHR42648">
    <property type="entry name" value="TRANSPOSASE, PUTATIVE-RELATED"/>
    <property type="match status" value="1"/>
</dbReference>
<evidence type="ECO:0000256" key="18">
    <source>
        <dbReference type="PROSITE-ProRule" id="PRU00047"/>
    </source>
</evidence>
<sequence>MAETANVTSFIREVRQLVNELAAYGTTEKPSDGRIAAQVLSALPSRFDTLVSILSNETATPTLEQLAGRLQLEADRMKSKEEPMEGDALLLRIRKQILDRRQFRRGYPGSSSNSTSQHRYQRNTAFVHSPRNTPCNSCGQLGHWYRACPTREDKVSSDQRQMLLAASDLPGQQNYGDLHPSDNLPPNAEEDFVQEFEAALAALAVEDNDDSWYVDSGASTHVTGNSNQLQNFQKVTTGSTVRSAGGQKHAIEGKGTASIQNSTGIKRFDNVYYVPGLTKSLLSVGSLTDDDHIAIFDRDKCLIVSKHNPQQLVASATREKKGGLYRLDLQPQVEEFSVNLAQITPTALENARLWHKRLGHLSFSAVHHLSAKQLGKGLPYIPHIEELCASCQYGKQSREAYPSQSSSRAAAILDVVHSDIGGPLSFTSMGGGRYFITFTDDFSRRTWLYILKSKGEAFSMFARFKALVEKQTGRFIKTLRTDRGGEYMSKAFQAFCHKEGIARQLTVAYSPAQNGVAERKNRTLLERARSMAKSCNLPTYLWAECLTAANHLVNLSPTRANSGISPEHKYTGTVPDLSHLRASGCEVFAHVGSHGRNKLDDRALRCILVGYDNESKAYRCYCPSNRKVLVSRDVRFNENSDSSGTTLSPTTTQDISGISMFDLPDLCPPPNALDSTTIVTHDTAPRESLQTADDSTAAQGHTLPHPPVVNTGPRRSTRASIRPKYLHDYIGAVTNEIPAEPTSYAEASQYKEWIQAMDNEMSSIAKNDTWKLVRLPPGHTPITAKWVYRVKEVTNGTGPIFKARIVARGFQQQPGIDYDEIFAPVAKWNSLRLLVALAAKKDWKLHHLDVKTTFLNGELQEQKILSQAGMTQCTSSVIPMDPNVSLIREPPGENLADASSYRSTVGQLLYLTHSRPDIAFAVGRLSQFMSKPFVSHAMAMKRLLRYLHGTADFGLMFSRTGSCNLHGYTDADRAGDADTRRSTTGYLFQLGRSSVTWVSRKQTTVATSSTSSTEAEYRAMSEGCKEAMWLRQISTDLGLSTQHPLPLHCVNASSLKIARNPVYHGRTKHIGVHHHFVRKQVQDGTIDLIYTPTREQIADIFTKSLGRQQFLMLRDKLGVISISTATKLKGVSPSLDTV</sequence>
<keyword evidence="17" id="KW-0511">Multifunctional enzyme</keyword>
<evidence type="ECO:0000256" key="12">
    <source>
        <dbReference type="ARBA" id="ARBA00022908"/>
    </source>
</evidence>
<feature type="domain" description="CCHC-type" evidence="20">
    <location>
        <begin position="135"/>
        <end position="149"/>
    </location>
</feature>
<dbReference type="PROSITE" id="PS50158">
    <property type="entry name" value="ZF_CCHC"/>
    <property type="match status" value="1"/>
</dbReference>
<dbReference type="GO" id="GO:0004519">
    <property type="term" value="F:endonuclease activity"/>
    <property type="evidence" value="ECO:0007669"/>
    <property type="project" value="UniProtKB-KW"/>
</dbReference>
<protein>
    <recommendedName>
        <fullName evidence="24">Polyprotein</fullName>
    </recommendedName>
</protein>
<evidence type="ECO:0000256" key="5">
    <source>
        <dbReference type="ARBA" id="ARBA00022723"/>
    </source>
</evidence>
<evidence type="ECO:0008006" key="24">
    <source>
        <dbReference type="Google" id="ProtNLM"/>
    </source>
</evidence>
<dbReference type="InterPro" id="IPR039537">
    <property type="entry name" value="Retrotran_Ty1/copia-like"/>
</dbReference>
<dbReference type="Pfam" id="PF07727">
    <property type="entry name" value="RVT_2"/>
    <property type="match status" value="1"/>
</dbReference>
<evidence type="ECO:0000259" key="20">
    <source>
        <dbReference type="PROSITE" id="PS50158"/>
    </source>
</evidence>
<accession>A0ABD3H8G2</accession>
<keyword evidence="13" id="KW-0695">RNA-directed DNA polymerase</keyword>
<keyword evidence="23" id="KW-1185">Reference proteome</keyword>
<evidence type="ECO:0000256" key="7">
    <source>
        <dbReference type="ARBA" id="ARBA00022750"/>
    </source>
</evidence>
<keyword evidence="5" id="KW-0479">Metal-binding</keyword>
<dbReference type="PANTHER" id="PTHR42648:SF11">
    <property type="entry name" value="TRANSPOSON TY4-P GAG-POL POLYPROTEIN"/>
    <property type="match status" value="1"/>
</dbReference>
<dbReference type="InterPro" id="IPR043502">
    <property type="entry name" value="DNA/RNA_pol_sf"/>
</dbReference>
<dbReference type="Gene3D" id="3.30.420.10">
    <property type="entry name" value="Ribonuclease H-like superfamily/Ribonuclease H"/>
    <property type="match status" value="1"/>
</dbReference>
<keyword evidence="3" id="KW-0645">Protease</keyword>
<feature type="compositionally biased region" description="Polar residues" evidence="19">
    <location>
        <begin position="688"/>
        <end position="699"/>
    </location>
</feature>
<evidence type="ECO:0000256" key="4">
    <source>
        <dbReference type="ARBA" id="ARBA00022722"/>
    </source>
</evidence>
<dbReference type="Pfam" id="PF25597">
    <property type="entry name" value="SH3_retrovirus"/>
    <property type="match status" value="1"/>
</dbReference>
<keyword evidence="10" id="KW-0067">ATP-binding</keyword>
<evidence type="ECO:0000256" key="1">
    <source>
        <dbReference type="ARBA" id="ARBA00002180"/>
    </source>
</evidence>
<evidence type="ECO:0000259" key="21">
    <source>
        <dbReference type="PROSITE" id="PS50994"/>
    </source>
</evidence>
<dbReference type="SUPFAM" id="SSF56672">
    <property type="entry name" value="DNA/RNA polymerases"/>
    <property type="match status" value="1"/>
</dbReference>
<keyword evidence="18" id="KW-0862">Zinc</keyword>
<dbReference type="InterPro" id="IPR036397">
    <property type="entry name" value="RNaseH_sf"/>
</dbReference>
<keyword evidence="11" id="KW-0460">Magnesium</keyword>
<evidence type="ECO:0000256" key="11">
    <source>
        <dbReference type="ARBA" id="ARBA00022842"/>
    </source>
</evidence>
<dbReference type="Pfam" id="PF00665">
    <property type="entry name" value="rve"/>
    <property type="match status" value="1"/>
</dbReference>
<evidence type="ECO:0000256" key="9">
    <source>
        <dbReference type="ARBA" id="ARBA00022801"/>
    </source>
</evidence>
<evidence type="ECO:0000256" key="2">
    <source>
        <dbReference type="ARBA" id="ARBA00022612"/>
    </source>
</evidence>
<keyword evidence="18" id="KW-0863">Zinc-finger</keyword>
<dbReference type="Gene3D" id="4.10.60.10">
    <property type="entry name" value="Zinc finger, CCHC-type"/>
    <property type="match status" value="1"/>
</dbReference>
<dbReference type="Pfam" id="PF22936">
    <property type="entry name" value="Pol_BBD"/>
    <property type="match status" value="1"/>
</dbReference>
<keyword evidence="14" id="KW-0808">Transferase</keyword>
<evidence type="ECO:0000256" key="15">
    <source>
        <dbReference type="ARBA" id="ARBA00023113"/>
    </source>
</evidence>
<dbReference type="GO" id="GO:0004190">
    <property type="term" value="F:aspartic-type endopeptidase activity"/>
    <property type="evidence" value="ECO:0007669"/>
    <property type="project" value="UniProtKB-KW"/>
</dbReference>
<feature type="region of interest" description="Disordered" evidence="19">
    <location>
        <begin position="236"/>
        <end position="256"/>
    </location>
</feature>
<dbReference type="PROSITE" id="PS50994">
    <property type="entry name" value="INTEGRASE"/>
    <property type="match status" value="1"/>
</dbReference>
<dbReference type="GO" id="GO:0008270">
    <property type="term" value="F:zinc ion binding"/>
    <property type="evidence" value="ECO:0007669"/>
    <property type="project" value="UniProtKB-KW"/>
</dbReference>
<dbReference type="InterPro" id="IPR036875">
    <property type="entry name" value="Znf_CCHC_sf"/>
</dbReference>
<evidence type="ECO:0000256" key="19">
    <source>
        <dbReference type="SAM" id="MobiDB-lite"/>
    </source>
</evidence>
<keyword evidence="12" id="KW-0229">DNA integration</keyword>
<name>A0ABD3H8G2_9MARC</name>
<keyword evidence="4" id="KW-0540">Nuclease</keyword>